<dbReference type="EMBL" id="CP136522">
    <property type="protein sequence ID" value="WOT04763.1"/>
    <property type="molecule type" value="Genomic_DNA"/>
</dbReference>
<organism evidence="1 2">
    <name type="scientific">Shewanella youngdeokensis</name>
    <dbReference type="NCBI Taxonomy" id="2999068"/>
    <lineage>
        <taxon>Bacteria</taxon>
        <taxon>Pseudomonadati</taxon>
        <taxon>Pseudomonadota</taxon>
        <taxon>Gammaproteobacteria</taxon>
        <taxon>Alteromonadales</taxon>
        <taxon>Shewanellaceae</taxon>
        <taxon>Shewanella</taxon>
    </lineage>
</organism>
<proteinExistence type="predicted"/>
<sequence>MQKITPIVFVILLFCALSWAIVSINQTEKSLVDDNWSSFIYKNGYNSGGYDKQDNFDNYQSCKEFSQQQSQKLNNATWECGLNCRFDAKRQGFHCDKMTND</sequence>
<evidence type="ECO:0000313" key="2">
    <source>
        <dbReference type="Proteomes" id="UP001529491"/>
    </source>
</evidence>
<reference evidence="1 2" key="1">
    <citation type="submission" date="2023-10" db="EMBL/GenBank/DDBJ databases">
        <title>Complete genome sequence of Shewanella sp. DAU334.</title>
        <authorList>
            <person name="Lee Y.-S."/>
            <person name="Jeong H.-R."/>
            <person name="Hwang E.-J."/>
            <person name="Choi Y.-L."/>
            <person name="Kim G.-D."/>
        </authorList>
    </citation>
    <scope>NUCLEOTIDE SEQUENCE [LARGE SCALE GENOMIC DNA]</scope>
    <source>
        <strain evidence="1 2">DAU334</strain>
    </source>
</reference>
<dbReference type="Proteomes" id="UP001529491">
    <property type="component" value="Chromosome"/>
</dbReference>
<protein>
    <submittedName>
        <fullName evidence="1">Uncharacterized protein</fullName>
    </submittedName>
</protein>
<dbReference type="RefSeq" id="WP_310472399.1">
    <property type="nucleotide sequence ID" value="NZ_CP136522.1"/>
</dbReference>
<evidence type="ECO:0000313" key="1">
    <source>
        <dbReference type="EMBL" id="WOT04763.1"/>
    </source>
</evidence>
<name>A0ABZ0JWS6_9GAMM</name>
<accession>A0ABZ0JWS6</accession>
<keyword evidence="2" id="KW-1185">Reference proteome</keyword>
<gene>
    <name evidence="1" type="ORF">RGE70_15815</name>
</gene>